<organism evidence="2 3">
    <name type="scientific">Ralstonia wenshanensis</name>
    <dbReference type="NCBI Taxonomy" id="2842456"/>
    <lineage>
        <taxon>Bacteria</taxon>
        <taxon>Pseudomonadati</taxon>
        <taxon>Pseudomonadota</taxon>
        <taxon>Betaproteobacteria</taxon>
        <taxon>Burkholderiales</taxon>
        <taxon>Burkholderiaceae</taxon>
        <taxon>Ralstonia</taxon>
    </lineage>
</organism>
<evidence type="ECO:0000313" key="3">
    <source>
        <dbReference type="Proteomes" id="UP001189915"/>
    </source>
</evidence>
<dbReference type="AlphaFoldDB" id="A0AAD2BCL3"/>
<comment type="caution">
    <text evidence="2">The sequence shown here is derived from an EMBL/GenBank/DDBJ whole genome shotgun (WGS) entry which is preliminary data.</text>
</comment>
<proteinExistence type="predicted"/>
<dbReference type="Proteomes" id="UP001189915">
    <property type="component" value="Unassembled WGS sequence"/>
</dbReference>
<name>A0AAD2BCL3_9RALS</name>
<accession>A0AAD2BCL3</accession>
<evidence type="ECO:0000256" key="1">
    <source>
        <dbReference type="SAM" id="MobiDB-lite"/>
    </source>
</evidence>
<feature type="compositionally biased region" description="Basic and acidic residues" evidence="1">
    <location>
        <begin position="202"/>
        <end position="216"/>
    </location>
</feature>
<evidence type="ECO:0000313" key="2">
    <source>
        <dbReference type="EMBL" id="CAJ0706884.1"/>
    </source>
</evidence>
<gene>
    <name evidence="2" type="ORF">LMG18091_04821</name>
</gene>
<dbReference type="EMBL" id="CATWAF010000010">
    <property type="protein sequence ID" value="CAJ0706884.1"/>
    <property type="molecule type" value="Genomic_DNA"/>
</dbReference>
<sequence>MRAARSRCDCDGEPRACKCRKSRAARSMCDVLARGSTHRCIRARESHRRMRCWCRRMRPPSRAGRCRTAGEHDGAMATCATQNRSPIAGKPCSATAEKFTQLRLKRGCFTTIEGLFYGNPQAIFAADLSPGKWLSVLFNAEERSQIAAVANPGVRLPLIVMPFGFTSRSAHHMSTASIARCGTDLRVARDKTGRSSPTPQPGDDKPDEQRAQDRRGPTQAFCSE</sequence>
<feature type="region of interest" description="Disordered" evidence="1">
    <location>
        <begin position="186"/>
        <end position="224"/>
    </location>
</feature>
<protein>
    <submittedName>
        <fullName evidence="2">Uncharacterized protein</fullName>
    </submittedName>
</protein>
<reference evidence="2 3" key="1">
    <citation type="submission" date="2023-07" db="EMBL/GenBank/DDBJ databases">
        <authorList>
            <person name="Peeters C."/>
        </authorList>
    </citation>
    <scope>NUCLEOTIDE SEQUENCE [LARGE SCALE GENOMIC DNA]</scope>
    <source>
        <strain evidence="2 3">LMG 18091</strain>
    </source>
</reference>
<keyword evidence="3" id="KW-1185">Reference proteome</keyword>